<evidence type="ECO:0000259" key="6">
    <source>
        <dbReference type="PROSITE" id="PS50110"/>
    </source>
</evidence>
<dbReference type="GO" id="GO:0000156">
    <property type="term" value="F:phosphorelay response regulator activity"/>
    <property type="evidence" value="ECO:0007669"/>
    <property type="project" value="TreeGrafter"/>
</dbReference>
<dbReference type="Pfam" id="PF00486">
    <property type="entry name" value="Trans_reg_C"/>
    <property type="match status" value="1"/>
</dbReference>
<feature type="DNA-binding region" description="OmpR/PhoB-type" evidence="5">
    <location>
        <begin position="127"/>
        <end position="221"/>
    </location>
</feature>
<comment type="caution">
    <text evidence="8">The sequence shown here is derived from an EMBL/GenBank/DDBJ whole genome shotgun (WGS) entry which is preliminary data.</text>
</comment>
<dbReference type="Gene3D" id="6.10.250.690">
    <property type="match status" value="1"/>
</dbReference>
<evidence type="ECO:0000313" key="8">
    <source>
        <dbReference type="EMBL" id="KKW67822.1"/>
    </source>
</evidence>
<dbReference type="InterPro" id="IPR036388">
    <property type="entry name" value="WH-like_DNA-bd_sf"/>
</dbReference>
<dbReference type="InterPro" id="IPR011006">
    <property type="entry name" value="CheY-like_superfamily"/>
</dbReference>
<dbReference type="InterPro" id="IPR001789">
    <property type="entry name" value="Sig_transdc_resp-reg_receiver"/>
</dbReference>
<evidence type="ECO:0000256" key="3">
    <source>
        <dbReference type="ARBA" id="ARBA00023163"/>
    </source>
</evidence>
<keyword evidence="9" id="KW-1185">Reference proteome</keyword>
<dbReference type="GO" id="GO:0000976">
    <property type="term" value="F:transcription cis-regulatory region binding"/>
    <property type="evidence" value="ECO:0007669"/>
    <property type="project" value="TreeGrafter"/>
</dbReference>
<dbReference type="AlphaFoldDB" id="A0A0U1PZ66"/>
<dbReference type="PANTHER" id="PTHR48111:SF67">
    <property type="entry name" value="TRANSCRIPTIONAL REGULATORY PROTEIN TCTD"/>
    <property type="match status" value="1"/>
</dbReference>
<feature type="modified residue" description="4-aspartylphosphate" evidence="4">
    <location>
        <position position="51"/>
    </location>
</feature>
<evidence type="ECO:0000256" key="1">
    <source>
        <dbReference type="ARBA" id="ARBA00023015"/>
    </source>
</evidence>
<dbReference type="GO" id="GO:0006355">
    <property type="term" value="P:regulation of DNA-templated transcription"/>
    <property type="evidence" value="ECO:0007669"/>
    <property type="project" value="InterPro"/>
</dbReference>
<dbReference type="Gene3D" id="3.40.50.2300">
    <property type="match status" value="1"/>
</dbReference>
<dbReference type="PROSITE" id="PS50110">
    <property type="entry name" value="RESPONSE_REGULATORY"/>
    <property type="match status" value="1"/>
</dbReference>
<dbReference type="SMART" id="SM00862">
    <property type="entry name" value="Trans_reg_C"/>
    <property type="match status" value="1"/>
</dbReference>
<name>A0A0U1PZ66_9BURK</name>
<dbReference type="InterPro" id="IPR039420">
    <property type="entry name" value="WalR-like"/>
</dbReference>
<dbReference type="InterPro" id="IPR001867">
    <property type="entry name" value="OmpR/PhoB-type_DNA-bd"/>
</dbReference>
<dbReference type="EMBL" id="LBNQ01000025">
    <property type="protein sequence ID" value="KKW67822.1"/>
    <property type="molecule type" value="Genomic_DNA"/>
</dbReference>
<evidence type="ECO:0000256" key="4">
    <source>
        <dbReference type="PROSITE-ProRule" id="PRU00169"/>
    </source>
</evidence>
<dbReference type="SUPFAM" id="SSF52172">
    <property type="entry name" value="CheY-like"/>
    <property type="match status" value="1"/>
</dbReference>
<evidence type="ECO:0000313" key="9">
    <source>
        <dbReference type="Proteomes" id="UP000050580"/>
    </source>
</evidence>
<dbReference type="STRING" id="1610491.AAV94_08440"/>
<keyword evidence="3" id="KW-0804">Transcription</keyword>
<dbReference type="Gene3D" id="1.10.10.10">
    <property type="entry name" value="Winged helix-like DNA-binding domain superfamily/Winged helix DNA-binding domain"/>
    <property type="match status" value="1"/>
</dbReference>
<evidence type="ECO:0000256" key="5">
    <source>
        <dbReference type="PROSITE-ProRule" id="PRU01091"/>
    </source>
</evidence>
<dbReference type="PANTHER" id="PTHR48111">
    <property type="entry name" value="REGULATOR OF RPOS"/>
    <property type="match status" value="1"/>
</dbReference>
<dbReference type="OrthoDB" id="9802426at2"/>
<evidence type="ECO:0000256" key="2">
    <source>
        <dbReference type="ARBA" id="ARBA00023125"/>
    </source>
</evidence>
<dbReference type="GO" id="GO:0005829">
    <property type="term" value="C:cytosol"/>
    <property type="evidence" value="ECO:0007669"/>
    <property type="project" value="TreeGrafter"/>
</dbReference>
<accession>A0A0U1PZ66</accession>
<dbReference type="SMART" id="SM00448">
    <property type="entry name" value="REC"/>
    <property type="match status" value="1"/>
</dbReference>
<dbReference type="Proteomes" id="UP000050580">
    <property type="component" value="Unassembled WGS sequence"/>
</dbReference>
<organism evidence="8 9">
    <name type="scientific">Lampropedia cohaerens</name>
    <dbReference type="NCBI Taxonomy" id="1610491"/>
    <lineage>
        <taxon>Bacteria</taxon>
        <taxon>Pseudomonadati</taxon>
        <taxon>Pseudomonadota</taxon>
        <taxon>Betaproteobacteria</taxon>
        <taxon>Burkholderiales</taxon>
        <taxon>Comamonadaceae</taxon>
        <taxon>Lampropedia</taxon>
    </lineage>
</organism>
<feature type="domain" description="Response regulatory" evidence="6">
    <location>
        <begin position="2"/>
        <end position="119"/>
    </location>
</feature>
<dbReference type="RefSeq" id="WP_046742043.1">
    <property type="nucleotide sequence ID" value="NZ_LBNQ01000025.1"/>
</dbReference>
<keyword evidence="1" id="KW-0805">Transcription regulation</keyword>
<proteinExistence type="predicted"/>
<dbReference type="CDD" id="cd00383">
    <property type="entry name" value="trans_reg_C"/>
    <property type="match status" value="1"/>
</dbReference>
<dbReference type="GO" id="GO:0032993">
    <property type="term" value="C:protein-DNA complex"/>
    <property type="evidence" value="ECO:0007669"/>
    <property type="project" value="TreeGrafter"/>
</dbReference>
<gene>
    <name evidence="8" type="ORF">AAV94_08440</name>
</gene>
<sequence>MRILLIEDDTSLGSSLQSWLELDGYAVDWLTRGDQAATALATHDYQCVLLDRGLPGLDGDAVLQALRTARTAQATLPVIMITARDTLSDRVEGLDLGADDYLVKPFDLEELSARVRAAVRRAAAQPGPLLRHGEVTLDPAAKRVTRAGQPVPLTAREFAVLQALMRRPHHILSRTQLEDALYGWGEEVESNAIEVHIHNLRKKLGSRFIVTVRNQGYTLAPP</sequence>
<dbReference type="Pfam" id="PF00072">
    <property type="entry name" value="Response_reg"/>
    <property type="match status" value="1"/>
</dbReference>
<protein>
    <submittedName>
        <fullName evidence="8">Regulator</fullName>
    </submittedName>
</protein>
<evidence type="ECO:0000259" key="7">
    <source>
        <dbReference type="PROSITE" id="PS51755"/>
    </source>
</evidence>
<dbReference type="PATRIC" id="fig|1610491.3.peg.1794"/>
<keyword evidence="4" id="KW-0597">Phosphoprotein</keyword>
<keyword evidence="2 5" id="KW-0238">DNA-binding</keyword>
<reference evidence="8 9" key="1">
    <citation type="submission" date="2015-05" db="EMBL/GenBank/DDBJ databases">
        <title>Draft genome sequence of Lampropedia sp. CT6, isolated from the microbial mat of a hot water spring, located at Manikaran, India.</title>
        <authorList>
            <person name="Tripathi C."/>
            <person name="Rani P."/>
            <person name="Mahato N.K."/>
            <person name="Lal R."/>
        </authorList>
    </citation>
    <scope>NUCLEOTIDE SEQUENCE [LARGE SCALE GENOMIC DNA]</scope>
    <source>
        <strain evidence="8 9">CT6</strain>
    </source>
</reference>
<dbReference type="PROSITE" id="PS51755">
    <property type="entry name" value="OMPR_PHOB"/>
    <property type="match status" value="1"/>
</dbReference>
<feature type="domain" description="OmpR/PhoB-type" evidence="7">
    <location>
        <begin position="127"/>
        <end position="221"/>
    </location>
</feature>